<keyword evidence="3" id="KW-1185">Reference proteome</keyword>
<gene>
    <name evidence="2" type="ORF">M5D96_002602</name>
</gene>
<feature type="signal peptide" evidence="1">
    <location>
        <begin position="1"/>
        <end position="23"/>
    </location>
</feature>
<keyword evidence="1" id="KW-0732">Signal</keyword>
<dbReference type="AlphaFoldDB" id="A0A9Q0BWG7"/>
<accession>A0A9Q0BWG7</accession>
<dbReference type="InterPro" id="IPR006601">
    <property type="entry name" value="Uncharacterised_DM11_DROME"/>
</dbReference>
<dbReference type="EMBL" id="JAMKOV010000001">
    <property type="protein sequence ID" value="KAI8046400.1"/>
    <property type="molecule type" value="Genomic_DNA"/>
</dbReference>
<organism evidence="2 3">
    <name type="scientific">Drosophila gunungcola</name>
    <name type="common">fruit fly</name>
    <dbReference type="NCBI Taxonomy" id="103775"/>
    <lineage>
        <taxon>Eukaryota</taxon>
        <taxon>Metazoa</taxon>
        <taxon>Ecdysozoa</taxon>
        <taxon>Arthropoda</taxon>
        <taxon>Hexapoda</taxon>
        <taxon>Insecta</taxon>
        <taxon>Pterygota</taxon>
        <taxon>Neoptera</taxon>
        <taxon>Endopterygota</taxon>
        <taxon>Diptera</taxon>
        <taxon>Brachycera</taxon>
        <taxon>Muscomorpha</taxon>
        <taxon>Ephydroidea</taxon>
        <taxon>Drosophilidae</taxon>
        <taxon>Drosophila</taxon>
        <taxon>Sophophora</taxon>
    </lineage>
</organism>
<evidence type="ECO:0000313" key="2">
    <source>
        <dbReference type="EMBL" id="KAI8046400.1"/>
    </source>
</evidence>
<dbReference type="SMART" id="SM00675">
    <property type="entry name" value="DM11"/>
    <property type="match status" value="1"/>
</dbReference>
<protein>
    <submittedName>
        <fullName evidence="2">Uncharacterized protein</fullName>
    </submittedName>
</protein>
<evidence type="ECO:0000256" key="1">
    <source>
        <dbReference type="SAM" id="SignalP"/>
    </source>
</evidence>
<proteinExistence type="predicted"/>
<feature type="chain" id="PRO_5040248648" evidence="1">
    <location>
        <begin position="24"/>
        <end position="142"/>
    </location>
</feature>
<dbReference type="Proteomes" id="UP001059596">
    <property type="component" value="Chromosome 3R"/>
</dbReference>
<comment type="caution">
    <text evidence="2">The sequence shown here is derived from an EMBL/GenBank/DDBJ whole genome shotgun (WGS) entry which is preliminary data.</text>
</comment>
<sequence length="142" mass="16049">MTPKPSLFWKILILLQTISLSFERNFEFVPEREDMFSECQDKPGFDFVDKMADLSLLSRKRDNNGDLHISGNITMAWDVESSDRVAVVLVVEPFLEKIVISMAVPLTAGRHKAVVTFSAFDKAGVKRPRDICMEIIGDIVKS</sequence>
<evidence type="ECO:0000313" key="3">
    <source>
        <dbReference type="Proteomes" id="UP001059596"/>
    </source>
</evidence>
<name>A0A9Q0BWG7_9MUSC</name>
<reference evidence="2" key="1">
    <citation type="journal article" date="2023" name="Genome Biol. Evol.">
        <title>Long-read-based Genome Assembly of Drosophila gunungcola Reveals Fewer Chemosensory Genes in Flower-breeding Species.</title>
        <authorList>
            <person name="Negi A."/>
            <person name="Liao B.Y."/>
            <person name="Yeh S.D."/>
        </authorList>
    </citation>
    <scope>NUCLEOTIDE SEQUENCE</scope>
    <source>
        <strain evidence="2">Sukarami</strain>
    </source>
</reference>